<evidence type="ECO:0008006" key="4">
    <source>
        <dbReference type="Google" id="ProtNLM"/>
    </source>
</evidence>
<keyword evidence="1" id="KW-1133">Transmembrane helix</keyword>
<evidence type="ECO:0000256" key="1">
    <source>
        <dbReference type="SAM" id="Phobius"/>
    </source>
</evidence>
<feature type="transmembrane region" description="Helical" evidence="1">
    <location>
        <begin position="12"/>
        <end position="32"/>
    </location>
</feature>
<gene>
    <name evidence="2" type="ORF">KBO27_31985</name>
</gene>
<comment type="caution">
    <text evidence="2">The sequence shown here is derived from an EMBL/GenBank/DDBJ whole genome shotgun (WGS) entry which is preliminary data.</text>
</comment>
<name>A0ABS5DQN4_9PSEU</name>
<dbReference type="Proteomes" id="UP000674084">
    <property type="component" value="Unassembled WGS sequence"/>
</dbReference>
<proteinExistence type="predicted"/>
<reference evidence="2 3" key="1">
    <citation type="submission" date="2021-04" db="EMBL/GenBank/DDBJ databases">
        <title>Whole-genome sequencing of Saccharopolyspora endophytica KCTC 19397.</title>
        <authorList>
            <person name="Ay H."/>
            <person name="Saygin H."/>
            <person name="Sahin N."/>
        </authorList>
    </citation>
    <scope>NUCLEOTIDE SEQUENCE [LARGE SCALE GENOMIC DNA]</scope>
    <source>
        <strain evidence="2 3">KCTC 19397</strain>
    </source>
</reference>
<dbReference type="EMBL" id="JAGPXE010000021">
    <property type="protein sequence ID" value="MBQ0928588.1"/>
    <property type="molecule type" value="Genomic_DNA"/>
</dbReference>
<protein>
    <recommendedName>
        <fullName evidence="4">Transmembrane protein</fullName>
    </recommendedName>
</protein>
<keyword evidence="1" id="KW-0472">Membrane</keyword>
<accession>A0ABS5DQN4</accession>
<keyword evidence="1" id="KW-0812">Transmembrane</keyword>
<sequence>MRFQPVIVYARLCGAAGLGVLLGAAATGLLNLLTGTVFTHQPYWLAGVPVLAVLGALAGLLAGWTTRRWFAPAAPRRRLLFTMGGAIAIPLATAVHTGSTGLAFLLILAAATVTITLWIRGFRRETAQARAMMFGYHRRTR</sequence>
<evidence type="ECO:0000313" key="3">
    <source>
        <dbReference type="Proteomes" id="UP000674084"/>
    </source>
</evidence>
<organism evidence="2 3">
    <name type="scientific">Saccharopolyspora endophytica</name>
    <dbReference type="NCBI Taxonomy" id="543886"/>
    <lineage>
        <taxon>Bacteria</taxon>
        <taxon>Bacillati</taxon>
        <taxon>Actinomycetota</taxon>
        <taxon>Actinomycetes</taxon>
        <taxon>Pseudonocardiales</taxon>
        <taxon>Pseudonocardiaceae</taxon>
        <taxon>Saccharopolyspora</taxon>
    </lineage>
</organism>
<evidence type="ECO:0000313" key="2">
    <source>
        <dbReference type="EMBL" id="MBQ0928588.1"/>
    </source>
</evidence>
<feature type="transmembrane region" description="Helical" evidence="1">
    <location>
        <begin position="44"/>
        <end position="66"/>
    </location>
</feature>
<keyword evidence="3" id="KW-1185">Reference proteome</keyword>
<feature type="transmembrane region" description="Helical" evidence="1">
    <location>
        <begin position="78"/>
        <end position="96"/>
    </location>
</feature>
<feature type="transmembrane region" description="Helical" evidence="1">
    <location>
        <begin position="102"/>
        <end position="122"/>
    </location>
</feature>
<dbReference type="RefSeq" id="WP_210973595.1">
    <property type="nucleotide sequence ID" value="NZ_JAGPXE010000021.1"/>
</dbReference>